<dbReference type="GO" id="GO:0008957">
    <property type="term" value="F:phenylacetaldehyde dehydrogenase (NAD+) activity"/>
    <property type="evidence" value="ECO:0007669"/>
    <property type="project" value="UniProtKB-EC"/>
</dbReference>
<dbReference type="FunFam" id="3.40.605.10:FF:000007">
    <property type="entry name" value="NAD/NADP-dependent betaine aldehyde dehydrogenase"/>
    <property type="match status" value="1"/>
</dbReference>
<evidence type="ECO:0000313" key="7">
    <source>
        <dbReference type="EMBL" id="SUH34966.1"/>
    </source>
</evidence>
<evidence type="ECO:0000256" key="4">
    <source>
        <dbReference type="PROSITE-ProRule" id="PRU10007"/>
    </source>
</evidence>
<dbReference type="FunFam" id="3.40.309.10:FF:000033">
    <property type="entry name" value="NAD-dependent phenylacetaldehyde dehydrogenase"/>
    <property type="match status" value="1"/>
</dbReference>
<reference evidence="7 8" key="1">
    <citation type="submission" date="2018-06" db="EMBL/GenBank/DDBJ databases">
        <authorList>
            <consortium name="Pathogen Informatics"/>
            <person name="Doyle S."/>
        </authorList>
    </citation>
    <scope>NUCLEOTIDE SEQUENCE [LARGE SCALE GENOMIC DNA]</scope>
    <source>
        <strain evidence="7 8">NCTC8261</strain>
    </source>
</reference>
<dbReference type="PANTHER" id="PTHR11699">
    <property type="entry name" value="ALDEHYDE DEHYDROGENASE-RELATED"/>
    <property type="match status" value="1"/>
</dbReference>
<dbReference type="InterPro" id="IPR016161">
    <property type="entry name" value="Ald_DH/histidinol_DH"/>
</dbReference>
<protein>
    <submittedName>
        <fullName evidence="7">Possible aldehyde dehydrogenase</fullName>
        <ecNumber evidence="7">1.2.1.39</ecNumber>
    </submittedName>
</protein>
<dbReference type="AlphaFoldDB" id="A0A379WNG2"/>
<organism evidence="7 8">
    <name type="scientific">Salmonella enterica I</name>
    <dbReference type="NCBI Taxonomy" id="59201"/>
    <lineage>
        <taxon>Bacteria</taxon>
        <taxon>Pseudomonadati</taxon>
        <taxon>Pseudomonadota</taxon>
        <taxon>Gammaproteobacteria</taxon>
        <taxon>Enterobacterales</taxon>
        <taxon>Enterobacteriaceae</taxon>
        <taxon>Salmonella</taxon>
    </lineage>
</organism>
<dbReference type="InterPro" id="IPR016160">
    <property type="entry name" value="Ald_DH_CS_CYS"/>
</dbReference>
<evidence type="ECO:0000256" key="5">
    <source>
        <dbReference type="RuleBase" id="RU003345"/>
    </source>
</evidence>
<feature type="domain" description="Aldehyde dehydrogenase" evidence="6">
    <location>
        <begin position="59"/>
        <end position="518"/>
    </location>
</feature>
<evidence type="ECO:0000256" key="3">
    <source>
        <dbReference type="ARBA" id="ARBA00023027"/>
    </source>
</evidence>
<dbReference type="InterPro" id="IPR015590">
    <property type="entry name" value="Aldehyde_DH_dom"/>
</dbReference>
<dbReference type="CDD" id="cd07113">
    <property type="entry name" value="ALDH_PADH_NahF"/>
    <property type="match status" value="1"/>
</dbReference>
<evidence type="ECO:0000256" key="2">
    <source>
        <dbReference type="ARBA" id="ARBA00023002"/>
    </source>
</evidence>
<dbReference type="InterPro" id="IPR029510">
    <property type="entry name" value="Ald_DH_CS_GLU"/>
</dbReference>
<dbReference type="PROSITE" id="PS00687">
    <property type="entry name" value="ALDEHYDE_DEHYDR_GLU"/>
    <property type="match status" value="1"/>
</dbReference>
<keyword evidence="3" id="KW-0520">NAD</keyword>
<evidence type="ECO:0000259" key="6">
    <source>
        <dbReference type="Pfam" id="PF00171"/>
    </source>
</evidence>
<dbReference type="PROSITE" id="PS00070">
    <property type="entry name" value="ALDEHYDE_DEHYDR_CYS"/>
    <property type="match status" value="1"/>
</dbReference>
<dbReference type="EMBL" id="UGXT01000002">
    <property type="protein sequence ID" value="SUH34966.1"/>
    <property type="molecule type" value="Genomic_DNA"/>
</dbReference>
<name>A0A379WNG2_SALET</name>
<dbReference type="SUPFAM" id="SSF53720">
    <property type="entry name" value="ALDH-like"/>
    <property type="match status" value="1"/>
</dbReference>
<evidence type="ECO:0000313" key="8">
    <source>
        <dbReference type="Proteomes" id="UP000254712"/>
    </source>
</evidence>
<dbReference type="Gene3D" id="3.40.309.10">
    <property type="entry name" value="Aldehyde Dehydrogenase, Chain A, domain 2"/>
    <property type="match status" value="1"/>
</dbReference>
<feature type="active site" evidence="4">
    <location>
        <position position="295"/>
    </location>
</feature>
<dbReference type="Proteomes" id="UP000254712">
    <property type="component" value="Unassembled WGS sequence"/>
</dbReference>
<sequence>MTFFGTIFSSEKVCWDGKTYIPDLQALLMSDVTLLAEVTTFLRQRHGQFIAGERQAGNGTNFSVTNPATGKIIADVVSATPAQAEEAMQSARRAFDVWRKMPTLQRGALLLKLADTLAAHREELAQLESVCSGKTIMLSRGLELDQSVAFLRYFAGWAGKITGETLNVSLPSMGEERYTAFTQRQPIGVVVGIVPWNFSIMIAIWKLAAALVCGCTIVIKPSEYTPLTLLRVAELAKEAGFPDGVINVVNGAGGEIAQQLIAHPDCAKVSFTGSVATGEKVRRSATSSGKRVTLELGGKNAALFLNDLTAQAMVNGILEAGYLNQGQICAAAERFYLPQEKLDTVMTLLRQRLSEIVPGSPLDEKTVMGPLANQVQLEKVLHLIQRAREEGDTIVYGGETLPGEGYFLQPTAVKVRSKNSTLMHEETFGPVCSFIGYQNEKEALSHINASPFGLAASVWSENMSKALRYAEDIDAGMVWVNMHTFLDPAVPFGGMKGSGIGREFGSAFIDDYTELKSVMVRY</sequence>
<gene>
    <name evidence="7" type="primary">feaB</name>
    <name evidence="7" type="ORF">NCTC8261_01169</name>
</gene>
<dbReference type="Pfam" id="PF00171">
    <property type="entry name" value="Aldedh"/>
    <property type="match status" value="1"/>
</dbReference>
<accession>A0A379WNG2</accession>
<dbReference type="EC" id="1.2.1.39" evidence="7"/>
<evidence type="ECO:0000256" key="1">
    <source>
        <dbReference type="ARBA" id="ARBA00009986"/>
    </source>
</evidence>
<proteinExistence type="inferred from homology"/>
<dbReference type="Gene3D" id="3.40.605.10">
    <property type="entry name" value="Aldehyde Dehydrogenase, Chain A, domain 1"/>
    <property type="match status" value="1"/>
</dbReference>
<dbReference type="InterPro" id="IPR016162">
    <property type="entry name" value="Ald_DH_N"/>
</dbReference>
<dbReference type="InterPro" id="IPR016163">
    <property type="entry name" value="Ald_DH_C"/>
</dbReference>
<keyword evidence="2 5" id="KW-0560">Oxidoreductase</keyword>
<comment type="similarity">
    <text evidence="1 5">Belongs to the aldehyde dehydrogenase family.</text>
</comment>